<dbReference type="GO" id="GO:0016301">
    <property type="term" value="F:kinase activity"/>
    <property type="evidence" value="ECO:0007669"/>
    <property type="project" value="UniProtKB-KW"/>
</dbReference>
<keyword evidence="1" id="KW-0547">Nucleotide-binding</keyword>
<dbReference type="InterPro" id="IPR043129">
    <property type="entry name" value="ATPase_NBD"/>
</dbReference>
<keyword evidence="1" id="KW-0067">ATP-binding</keyword>
<sequence>MNAPDLIIGLMTGTSLDGVDAVLVDMASGMPELRQTAYLPYPAELRAELLALHVSGADELHRAALLSRQLAQRYADAIDLLLEKAATAAGKIRAIGCHGQTIRHEPQQGYTIQLNNPALLAELCGITVVADFRSRDIAAGGEGAPLVPAFHAARFGDPHLRRVILNIGGIANVTDLQPGKPVRGFDCGPGNMLLDAWTQRHLGQAYDSQGAWATTGKILPELLDRLLEHPFFRLSPPKSCGREQFNLEWLASLLDQNESPADVQATLLAMTATSIQRAILDCCSGTEEILVCGGGAHNTALLGMLADLLPHIRIHSTSALGLPPDWVEAVAFAWLAWRTLQGQTGNLPEVTGARGARLLGAIYPA</sequence>
<dbReference type="Proteomes" id="UP000242886">
    <property type="component" value="Chromosome SDENCHOL"/>
</dbReference>
<evidence type="ECO:0000256" key="1">
    <source>
        <dbReference type="HAMAP-Rule" id="MF_01270"/>
    </source>
</evidence>
<evidence type="ECO:0000313" key="3">
    <source>
        <dbReference type="Proteomes" id="UP000242886"/>
    </source>
</evidence>
<dbReference type="GO" id="GO:0097175">
    <property type="term" value="P:1,6-anhydro-N-acetyl-beta-muramic acid catabolic process"/>
    <property type="evidence" value="ECO:0007669"/>
    <property type="project" value="UniProtKB-UniRule"/>
</dbReference>
<proteinExistence type="inferred from homology"/>
<evidence type="ECO:0000313" key="2">
    <source>
        <dbReference type="EMBL" id="SMB20978.1"/>
    </source>
</evidence>
<dbReference type="GO" id="GO:0006040">
    <property type="term" value="P:amino sugar metabolic process"/>
    <property type="evidence" value="ECO:0007669"/>
    <property type="project" value="InterPro"/>
</dbReference>
<accession>A0A7Z7HND1</accession>
<reference evidence="2" key="1">
    <citation type="submission" date="2017-03" db="EMBL/GenBank/DDBJ databases">
        <authorList>
            <consortium name="AG Boll"/>
        </authorList>
    </citation>
    <scope>NUCLEOTIDE SEQUENCE [LARGE SCALE GENOMIC DNA]</scope>
    <source>
        <strain evidence="2">Chol</strain>
    </source>
</reference>
<dbReference type="EC" id="2.7.1.170" evidence="1"/>
<dbReference type="PANTHER" id="PTHR30605:SF0">
    <property type="entry name" value="ANHYDRO-N-ACETYLMURAMIC ACID KINASE"/>
    <property type="match status" value="1"/>
</dbReference>
<comment type="function">
    <text evidence="1">Catalyzes the specific phosphorylation of 1,6-anhydro-N-acetylmuramic acid (anhMurNAc) with the simultaneous cleavage of the 1,6-anhydro ring, generating MurNAc-6-P. Is required for the utilization of anhMurNAc either imported from the medium or derived from its own cell wall murein, and thus plays a role in cell wall recycling.</text>
</comment>
<keyword evidence="3" id="KW-1185">Reference proteome</keyword>
<comment type="pathway">
    <text evidence="1">Amino-sugar metabolism; 1,6-anhydro-N-acetylmuramate degradation.</text>
</comment>
<keyword evidence="1 2" id="KW-0418">Kinase</keyword>
<dbReference type="EMBL" id="LT837803">
    <property type="protein sequence ID" value="SMB20978.1"/>
    <property type="molecule type" value="Genomic_DNA"/>
</dbReference>
<dbReference type="GO" id="GO:0009254">
    <property type="term" value="P:peptidoglycan turnover"/>
    <property type="evidence" value="ECO:0007669"/>
    <property type="project" value="UniProtKB-UniRule"/>
</dbReference>
<dbReference type="Pfam" id="PF03702">
    <property type="entry name" value="AnmK"/>
    <property type="match status" value="1"/>
</dbReference>
<protein>
    <recommendedName>
        <fullName evidence="1">Anhydro-N-acetylmuramic acid kinase</fullName>
        <ecNumber evidence="1">2.7.1.170</ecNumber>
    </recommendedName>
    <alternativeName>
        <fullName evidence="1">AnhMurNAc kinase</fullName>
    </alternativeName>
</protein>
<dbReference type="GO" id="GO:0016773">
    <property type="term" value="F:phosphotransferase activity, alcohol group as acceptor"/>
    <property type="evidence" value="ECO:0007669"/>
    <property type="project" value="UniProtKB-UniRule"/>
</dbReference>
<keyword evidence="1 2" id="KW-0808">Transferase</keyword>
<dbReference type="PANTHER" id="PTHR30605">
    <property type="entry name" value="ANHYDRO-N-ACETYLMURAMIC ACID KINASE"/>
    <property type="match status" value="1"/>
</dbReference>
<comment type="catalytic activity">
    <reaction evidence="1">
        <text>1,6-anhydro-N-acetyl-beta-muramate + ATP + H2O = N-acetyl-D-muramate 6-phosphate + ADP + H(+)</text>
        <dbReference type="Rhea" id="RHEA:24952"/>
        <dbReference type="ChEBI" id="CHEBI:15377"/>
        <dbReference type="ChEBI" id="CHEBI:15378"/>
        <dbReference type="ChEBI" id="CHEBI:30616"/>
        <dbReference type="ChEBI" id="CHEBI:58690"/>
        <dbReference type="ChEBI" id="CHEBI:58722"/>
        <dbReference type="ChEBI" id="CHEBI:456216"/>
        <dbReference type="EC" id="2.7.1.170"/>
    </reaction>
</comment>
<dbReference type="UniPathway" id="UPA00544"/>
<dbReference type="CDD" id="cd24050">
    <property type="entry name" value="ASKHA_NBD_ANMK"/>
    <property type="match status" value="1"/>
</dbReference>
<dbReference type="NCBIfam" id="NF007139">
    <property type="entry name" value="PRK09585.1-3"/>
    <property type="match status" value="1"/>
</dbReference>
<dbReference type="HAMAP" id="MF_01270">
    <property type="entry name" value="AnhMurNAc_kinase"/>
    <property type="match status" value="1"/>
</dbReference>
<dbReference type="Gene3D" id="3.30.420.40">
    <property type="match status" value="2"/>
</dbReference>
<keyword evidence="1" id="KW-0119">Carbohydrate metabolism</keyword>
<dbReference type="InterPro" id="IPR005338">
    <property type="entry name" value="Anhydro_N_Ac-Mur_kinase"/>
</dbReference>
<dbReference type="UniPathway" id="UPA00343"/>
<dbReference type="SUPFAM" id="SSF53067">
    <property type="entry name" value="Actin-like ATPase domain"/>
    <property type="match status" value="1"/>
</dbReference>
<comment type="similarity">
    <text evidence="1">Belongs to the anhydro-N-acetylmuramic acid kinase family.</text>
</comment>
<organism evidence="2 3">
    <name type="scientific">Sterolibacterium denitrificans</name>
    <dbReference type="NCBI Taxonomy" id="157592"/>
    <lineage>
        <taxon>Bacteria</taxon>
        <taxon>Pseudomonadati</taxon>
        <taxon>Pseudomonadota</taxon>
        <taxon>Betaproteobacteria</taxon>
        <taxon>Nitrosomonadales</taxon>
        <taxon>Sterolibacteriaceae</taxon>
        <taxon>Sterolibacterium</taxon>
    </lineage>
</organism>
<feature type="binding site" evidence="1">
    <location>
        <begin position="13"/>
        <end position="20"/>
    </location>
    <ligand>
        <name>ATP</name>
        <dbReference type="ChEBI" id="CHEBI:30616"/>
    </ligand>
</feature>
<dbReference type="GO" id="GO:0005524">
    <property type="term" value="F:ATP binding"/>
    <property type="evidence" value="ECO:0007669"/>
    <property type="project" value="UniProtKB-UniRule"/>
</dbReference>
<dbReference type="AlphaFoldDB" id="A0A7Z7HND1"/>
<dbReference type="RefSeq" id="WP_154715592.1">
    <property type="nucleotide sequence ID" value="NZ_LT837803.1"/>
</dbReference>
<gene>
    <name evidence="1 2" type="primary">anmK</name>
    <name evidence="2" type="ORF">SDENCHOL_10003</name>
</gene>
<comment type="pathway">
    <text evidence="1">Cell wall biogenesis; peptidoglycan recycling.</text>
</comment>
<name>A0A7Z7HND1_9PROT</name>